<reference evidence="1" key="1">
    <citation type="submission" date="2018-02" db="EMBL/GenBank/DDBJ databases">
        <title>Rhizophora mucronata_Transcriptome.</title>
        <authorList>
            <person name="Meera S.P."/>
            <person name="Sreeshan A."/>
            <person name="Augustine A."/>
        </authorList>
    </citation>
    <scope>NUCLEOTIDE SEQUENCE</scope>
    <source>
        <tissue evidence="1">Leaf</tissue>
    </source>
</reference>
<organism evidence="1">
    <name type="scientific">Rhizophora mucronata</name>
    <name type="common">Asiatic mangrove</name>
    <dbReference type="NCBI Taxonomy" id="61149"/>
    <lineage>
        <taxon>Eukaryota</taxon>
        <taxon>Viridiplantae</taxon>
        <taxon>Streptophyta</taxon>
        <taxon>Embryophyta</taxon>
        <taxon>Tracheophyta</taxon>
        <taxon>Spermatophyta</taxon>
        <taxon>Magnoliopsida</taxon>
        <taxon>eudicotyledons</taxon>
        <taxon>Gunneridae</taxon>
        <taxon>Pentapetalae</taxon>
        <taxon>rosids</taxon>
        <taxon>fabids</taxon>
        <taxon>Malpighiales</taxon>
        <taxon>Rhizophoraceae</taxon>
        <taxon>Rhizophora</taxon>
    </lineage>
</organism>
<accession>A0A2P2NCS8</accession>
<dbReference type="AlphaFoldDB" id="A0A2P2NCS8"/>
<proteinExistence type="predicted"/>
<protein>
    <submittedName>
        <fullName evidence="1">Uncharacterized protein</fullName>
    </submittedName>
</protein>
<sequence>MHICMHFYPPYIIQEYIVSLRCCNSHA</sequence>
<name>A0A2P2NCS8_RHIMU</name>
<dbReference type="EMBL" id="GGEC01059794">
    <property type="protein sequence ID" value="MBX40278.1"/>
    <property type="molecule type" value="Transcribed_RNA"/>
</dbReference>
<evidence type="ECO:0000313" key="1">
    <source>
        <dbReference type="EMBL" id="MBX40278.1"/>
    </source>
</evidence>